<dbReference type="VEuPathDB" id="FungiDB:RhiirA1_477052"/>
<dbReference type="AlphaFoldDB" id="A0A2I1HQI7"/>
<keyword evidence="3" id="KW-1185">Reference proteome</keyword>
<organism evidence="2 3">
    <name type="scientific">Rhizophagus irregularis</name>
    <dbReference type="NCBI Taxonomy" id="588596"/>
    <lineage>
        <taxon>Eukaryota</taxon>
        <taxon>Fungi</taxon>
        <taxon>Fungi incertae sedis</taxon>
        <taxon>Mucoromycota</taxon>
        <taxon>Glomeromycotina</taxon>
        <taxon>Glomeromycetes</taxon>
        <taxon>Glomerales</taxon>
        <taxon>Glomeraceae</taxon>
        <taxon>Rhizophagus</taxon>
    </lineage>
</organism>
<proteinExistence type="predicted"/>
<reference evidence="2 3" key="1">
    <citation type="submission" date="2015-10" db="EMBL/GenBank/DDBJ databases">
        <title>Genome analyses suggest a sexual origin of heterokaryosis in a supposedly ancient asexual fungus.</title>
        <authorList>
            <person name="Ropars J."/>
            <person name="Sedzielewska K."/>
            <person name="Noel J."/>
            <person name="Charron P."/>
            <person name="Farinelli L."/>
            <person name="Marton T."/>
            <person name="Kruger M."/>
            <person name="Pelin A."/>
            <person name="Brachmann A."/>
            <person name="Corradi N."/>
        </authorList>
    </citation>
    <scope>NUCLEOTIDE SEQUENCE [LARGE SCALE GENOMIC DNA]</scope>
    <source>
        <strain evidence="2 3">A4</strain>
    </source>
</reference>
<accession>A0A2I1HQI7</accession>
<comment type="caution">
    <text evidence="2">The sequence shown here is derived from an EMBL/GenBank/DDBJ whole genome shotgun (WGS) entry which is preliminary data.</text>
</comment>
<evidence type="ECO:0000313" key="3">
    <source>
        <dbReference type="Proteomes" id="UP000234323"/>
    </source>
</evidence>
<protein>
    <submittedName>
        <fullName evidence="2">Uncharacterized protein</fullName>
    </submittedName>
</protein>
<dbReference type="EMBL" id="LLXI01004996">
    <property type="protein sequence ID" value="PKY61151.1"/>
    <property type="molecule type" value="Genomic_DNA"/>
</dbReference>
<gene>
    <name evidence="2" type="ORF">RhiirA4_485742</name>
</gene>
<feature type="region of interest" description="Disordered" evidence="1">
    <location>
        <begin position="115"/>
        <end position="134"/>
    </location>
</feature>
<evidence type="ECO:0000256" key="1">
    <source>
        <dbReference type="SAM" id="MobiDB-lite"/>
    </source>
</evidence>
<feature type="compositionally biased region" description="Acidic residues" evidence="1">
    <location>
        <begin position="121"/>
        <end position="134"/>
    </location>
</feature>
<dbReference type="VEuPathDB" id="FungiDB:RhiirFUN_012522"/>
<name>A0A2I1HQI7_9GLOM</name>
<dbReference type="Proteomes" id="UP000234323">
    <property type="component" value="Unassembled WGS sequence"/>
</dbReference>
<feature type="region of interest" description="Disordered" evidence="1">
    <location>
        <begin position="140"/>
        <end position="213"/>
    </location>
</feature>
<feature type="non-terminal residue" evidence="2">
    <location>
        <position position="252"/>
    </location>
</feature>
<feature type="compositionally biased region" description="Low complexity" evidence="1">
    <location>
        <begin position="145"/>
        <end position="158"/>
    </location>
</feature>
<sequence length="252" mass="28431">MNKETRRIINKPALEFVSEFSIVYFHTISLHLGSFVKDGFLKTLYDKSPSKTQDNNQLLIERFGDAANPANFTLQAQASNMQPATLLLIYSIALYTASRAWDEFSSQFFKNFGDMGPAGNSDDDESLDDEHDEDEDDLILGLQTPNPVDDTPPVLPDVEMTPVDQSVIPENSRKKDKQKARITDDKQVKHQSTTANPDKVSAKNSQKEKKSSVPEVTQILTGYEAVGEEQERIRDIIVYDIPYTWDLQKILA</sequence>
<feature type="compositionally biased region" description="Basic and acidic residues" evidence="1">
    <location>
        <begin position="179"/>
        <end position="188"/>
    </location>
</feature>
<dbReference type="VEuPathDB" id="FungiDB:FUN_013719"/>
<evidence type="ECO:0000313" key="2">
    <source>
        <dbReference type="EMBL" id="PKY61151.1"/>
    </source>
</evidence>